<dbReference type="InterPro" id="IPR028974">
    <property type="entry name" value="TSP_type-3_rpt"/>
</dbReference>
<feature type="compositionally biased region" description="Acidic residues" evidence="1">
    <location>
        <begin position="1334"/>
        <end position="1355"/>
    </location>
</feature>
<evidence type="ECO:0000256" key="2">
    <source>
        <dbReference type="SAM" id="Phobius"/>
    </source>
</evidence>
<sequence>MSNNQSSQKSLAISICLLFLLVPLLGIIDFPEDLEIVDDTEFPSSARTSISMNSPGSERGSVFTNSILELNAGSPTLVLNNGSLVSFENGSPIFSEGGVISISGQCSLLSNFSLFCSGINNYGQLGLGNQQLLSGYVDFGGKIPAALSEGNNHYCAILDDGSVSCWGRNNNGQLGDGTNSNRNSPVSVNLGTNKTAVSISSSNDFSCALLNTGEVSCWGDNSYGILADGTTSNSNSPVIVNHSVGERAVSIATPGYSVCAIFSSGNISCWGDSYTISSSNGNLVSGSISITLPTNRTAISLDGIGSHVCIILDNNSVNCWGVNTYGQLGNGECSSVIPSSGCTGTNTNSPKYVNLSNVIAISSGSDSTCSINANYQLFCWGKQEQIFDNTSNSKLSPYLMNFNASNVSYSDQDMDGDGIVNDLDVHMSGDDDGDGVPSPADPYPNNPARWMDCELGSWGRIDCTESSLGHFSLFSALYQSECGLGEYQHQTGKSYCNQASAGYYVDSIASANQSICPEGYYQDQIQSSSCIISNPGSFVSLTTGDAGNMNTSSYNLSSTSASYTGRIGNQYDSYDYYKINIAKSHHISVGIESSNVEVNISLFDQSMVLLDSNNSLSAETIVSTNLTSSSSVRDVFVVIEKVNSTGEYYMNLTYYTSDGSNVIGDIYYSIDAEIGVDESLCSAGTFESDYGSSACTEAAQGYFVSNPGSISQTPCSPGTYQGLSGQTSCLNTSPGYYTAAYGSFIPTPASLGYYVNTTGATSQIACLPGTYQNQTAQTSCIDTDAGYYTSSSGSPAQIPCSNGTYQPNTNQESCILSSPGYHVPNTASSTQFPCNPGTYQPFSGRSDCVDASPGYYASAAASTNQSPCEIGSFQPNSGQSRCLAAGPGHYVDTNASVTQTMCDFGTYQPYSSSSSCFDADPGHYVDSTGSSSQIACLIGTYNPDIASNSSTSCLAADQGHYVANNGSSVQLVCMPGTYQPNLAQSSCIDADSGYYVDSYQAISQEPCSLGTYQPQAAQIGCYGADPGYYVDLSAAAMQTPCPAGFYNPFSLSTNPESCINADLGYYVPSEGSSSQTICLEGTYQSSEGQSSCIDSPEGAYVMNQGQSEFIECLEGTYQPNAKSVTCLDADIGHFSSGKMSISQTPCAAGTYQPNPGQSSCLDADIGFYVSLEGQSSQEINPFDFYTDSPGSSYLTSCPSNYITIIEGAISINDCLLDSDLDRIIDEDDIDDDGDGRLDSIDSCSPGVIGWISNLTTDIDGDGCKDDIEDSDDDNDSILDQYDAFPLDSSESIDTDSDGIGNNQDTDDDGDGWSDLQESSCETDSLISQSIPLDTDSDGECDILDSDDDGDGELDVSDWAPLDANEWLDTDGDGIGNNADSDDDNDGWSDTKEIEEGTNPLLPDTDADSYVDSNDEFPNDVSEWIDSDNDGVGDNSDSHPGIKYFQTNLQFILAVSGGIIVLAIIGYLGVITLRRKPENVSESKSEENEVIEVDYPHEGMSKPSAELENNDQIGISENNDSVEESSKEETEVIKDTSHIDALLNELPTPPKPQIISPPEGTPVNEYGQKVWADETGQVWCVNSDGSILRHDAATGGWIQYHNQY</sequence>
<evidence type="ECO:0008006" key="4">
    <source>
        <dbReference type="Google" id="ProtNLM"/>
    </source>
</evidence>
<dbReference type="InterPro" id="IPR000408">
    <property type="entry name" value="Reg_chr_condens"/>
</dbReference>
<protein>
    <recommendedName>
        <fullName evidence="4">Mastigoneme-like protein</fullName>
    </recommendedName>
</protein>
<feature type="transmembrane region" description="Helical" evidence="2">
    <location>
        <begin position="1450"/>
        <end position="1472"/>
    </location>
</feature>
<dbReference type="Gene3D" id="2.130.10.30">
    <property type="entry name" value="Regulator of chromosome condensation 1/beta-lactamase-inhibitor protein II"/>
    <property type="match status" value="1"/>
</dbReference>
<proteinExistence type="predicted"/>
<dbReference type="EMBL" id="KP211896">
    <property type="protein sequence ID" value="ANV80611.1"/>
    <property type="molecule type" value="Genomic_DNA"/>
</dbReference>
<dbReference type="Gene3D" id="2.10.50.10">
    <property type="entry name" value="Tumor Necrosis Factor Receptor, subunit A, domain 2"/>
    <property type="match status" value="3"/>
</dbReference>
<dbReference type="SMART" id="SM01411">
    <property type="entry name" value="Ephrin_rec_like"/>
    <property type="match status" value="9"/>
</dbReference>
<accession>A0A1B1TE97</accession>
<feature type="compositionally biased region" description="Acidic residues" evidence="1">
    <location>
        <begin position="1266"/>
        <end position="1276"/>
    </location>
</feature>
<keyword evidence="2" id="KW-0472">Membrane</keyword>
<dbReference type="GO" id="GO:0005509">
    <property type="term" value="F:calcium ion binding"/>
    <property type="evidence" value="ECO:0007669"/>
    <property type="project" value="InterPro"/>
</dbReference>
<name>A0A1B1TE97_9ARCH</name>
<keyword evidence="2" id="KW-1133">Transmembrane helix</keyword>
<keyword evidence="2" id="KW-0812">Transmembrane</keyword>
<evidence type="ECO:0000313" key="3">
    <source>
        <dbReference type="EMBL" id="ANV80611.1"/>
    </source>
</evidence>
<dbReference type="PANTHER" id="PTHR46967">
    <property type="entry name" value="INSULIN-LIKE GROWTH FACTOR BINDING PROTEIN,N-TERMINAL"/>
    <property type="match status" value="1"/>
</dbReference>
<organism evidence="3">
    <name type="scientific">uncultured Poseidoniia archaeon</name>
    <dbReference type="NCBI Taxonomy" id="1697135"/>
    <lineage>
        <taxon>Archaea</taxon>
        <taxon>Methanobacteriati</taxon>
        <taxon>Thermoplasmatota</taxon>
        <taxon>Candidatus Poseidoniia</taxon>
        <taxon>environmental samples</taxon>
    </lineage>
</organism>
<dbReference type="SUPFAM" id="SSF103647">
    <property type="entry name" value="TSP type-3 repeat"/>
    <property type="match status" value="3"/>
</dbReference>
<dbReference type="InterPro" id="IPR009091">
    <property type="entry name" value="RCC1/BLIP-II"/>
</dbReference>
<feature type="region of interest" description="Disordered" evidence="1">
    <location>
        <begin position="1260"/>
        <end position="1434"/>
    </location>
</feature>
<dbReference type="PANTHER" id="PTHR46967:SF2">
    <property type="entry name" value="SUSHI, VON WILLEBRAND FACTOR TYPE A, EGF AND PENTRAXIN DOMAIN-CONTAINING PROTEIN 1-LIKE"/>
    <property type="match status" value="1"/>
</dbReference>
<feature type="compositionally biased region" description="Polar residues" evidence="1">
    <location>
        <begin position="1315"/>
        <end position="1331"/>
    </location>
</feature>
<evidence type="ECO:0000256" key="1">
    <source>
        <dbReference type="SAM" id="MobiDB-lite"/>
    </source>
</evidence>
<feature type="compositionally biased region" description="Acidic residues" evidence="1">
    <location>
        <begin position="1404"/>
        <end position="1430"/>
    </location>
</feature>
<dbReference type="Pfam" id="PF00415">
    <property type="entry name" value="RCC1"/>
    <property type="match status" value="2"/>
</dbReference>
<dbReference type="SUPFAM" id="SSF50985">
    <property type="entry name" value="RCC1/BLIP-II"/>
    <property type="match status" value="1"/>
</dbReference>
<reference evidence="3" key="1">
    <citation type="submission" date="2014-11" db="EMBL/GenBank/DDBJ databases">
        <authorList>
            <person name="Zhu J."/>
            <person name="Qi W."/>
            <person name="Song R."/>
        </authorList>
    </citation>
    <scope>NUCLEOTIDE SEQUENCE</scope>
</reference>
<dbReference type="PROSITE" id="PS50012">
    <property type="entry name" value="RCC1_3"/>
    <property type="match status" value="2"/>
</dbReference>
<reference evidence="3" key="2">
    <citation type="journal article" date="2015" name="ISME J.">
        <title>A new class of marine Euryarchaeota group II from the Mediterranean deep chlorophyll maximum.</title>
        <authorList>
            <person name="Martin-Cuadrado A.B."/>
            <person name="Garcia-Heredia I."/>
            <person name="Molto A.G."/>
            <person name="Lopez-Ubeda R."/>
            <person name="Kimes N."/>
            <person name="Lopez-Garcia P."/>
            <person name="Moreira D."/>
            <person name="Rodriguez-Valera F."/>
        </authorList>
    </citation>
    <scope>NUCLEOTIDE SEQUENCE</scope>
</reference>
<dbReference type="Gene3D" id="4.10.1080.10">
    <property type="entry name" value="TSP type-3 repeat"/>
    <property type="match status" value="1"/>
</dbReference>